<feature type="signal peptide" evidence="3">
    <location>
        <begin position="1"/>
        <end position="24"/>
    </location>
</feature>
<evidence type="ECO:0000259" key="4">
    <source>
        <dbReference type="Pfam" id="PF04536"/>
    </source>
</evidence>
<organism evidence="5 6">
    <name type="scientific">Catonella morbi ATCC 51271</name>
    <dbReference type="NCBI Taxonomy" id="592026"/>
    <lineage>
        <taxon>Bacteria</taxon>
        <taxon>Bacillati</taxon>
        <taxon>Bacillota</taxon>
        <taxon>Clostridia</taxon>
        <taxon>Lachnospirales</taxon>
        <taxon>Lachnospiraceae</taxon>
        <taxon>Catonella</taxon>
    </lineage>
</organism>
<keyword evidence="2" id="KW-1133">Transmembrane helix</keyword>
<dbReference type="RefSeq" id="WP_023353784.1">
    <property type="nucleotide sequence ID" value="NZ_KI535367.1"/>
</dbReference>
<dbReference type="PANTHER" id="PTHR30373:SF2">
    <property type="entry name" value="UPF0603 PROTEIN YGCG"/>
    <property type="match status" value="1"/>
</dbReference>
<sequence length="280" mass="31107">MKKNIVCRKVCFFVVTLMLMLSFAGSFSFSIDKAYAEGKSRRLVDNADVLTDEEEVNLSQKLDEISERQKIDVVILTVKDETDKNNIKMYAADYYDYNGYGFGENADGIILVMDYGTRAWGIVTTGKGMNIFTDAGQEYMTNKFMHYLSDGDTYKGFETYANLCDKFIEQYVTEGEAYDVGHLPKDRNMLVVIGGSVIPALILAAIICSILTSQLKTVRGQYKADNYAVKESFYISDAMDFFLYKNVTRTKIEKSSSSSGGSSTFTGSSGRSHGGSSGSF</sequence>
<proteinExistence type="predicted"/>
<feature type="compositionally biased region" description="Low complexity" evidence="1">
    <location>
        <begin position="255"/>
        <end position="271"/>
    </location>
</feature>
<protein>
    <recommendedName>
        <fullName evidence="4">TPM domain-containing protein</fullName>
    </recommendedName>
</protein>
<gene>
    <name evidence="5" type="ORF">GCWU0000282_000900</name>
</gene>
<evidence type="ECO:0000256" key="2">
    <source>
        <dbReference type="SAM" id="Phobius"/>
    </source>
</evidence>
<feature type="transmembrane region" description="Helical" evidence="2">
    <location>
        <begin position="189"/>
        <end position="211"/>
    </location>
</feature>
<evidence type="ECO:0000256" key="3">
    <source>
        <dbReference type="SAM" id="SignalP"/>
    </source>
</evidence>
<dbReference type="InterPro" id="IPR007621">
    <property type="entry name" value="TPM_dom"/>
</dbReference>
<name>V2Z9Y7_9FIRM</name>
<dbReference type="Gene3D" id="3.10.310.50">
    <property type="match status" value="1"/>
</dbReference>
<evidence type="ECO:0000256" key="1">
    <source>
        <dbReference type="SAM" id="MobiDB-lite"/>
    </source>
</evidence>
<feature type="domain" description="TPM" evidence="4">
    <location>
        <begin position="44"/>
        <end position="163"/>
    </location>
</feature>
<dbReference type="AlphaFoldDB" id="V2Z9Y7"/>
<keyword evidence="3" id="KW-0732">Signal</keyword>
<dbReference type="PANTHER" id="PTHR30373">
    <property type="entry name" value="UPF0603 PROTEIN YGCG"/>
    <property type="match status" value="1"/>
</dbReference>
<evidence type="ECO:0000313" key="5">
    <source>
        <dbReference type="EMBL" id="ESL03735.1"/>
    </source>
</evidence>
<dbReference type="Proteomes" id="UP000018227">
    <property type="component" value="Unassembled WGS sequence"/>
</dbReference>
<comment type="caution">
    <text evidence="5">The sequence shown here is derived from an EMBL/GenBank/DDBJ whole genome shotgun (WGS) entry which is preliminary data.</text>
</comment>
<dbReference type="EMBL" id="ACIL03000007">
    <property type="protein sequence ID" value="ESL03735.1"/>
    <property type="molecule type" value="Genomic_DNA"/>
</dbReference>
<feature type="region of interest" description="Disordered" evidence="1">
    <location>
        <begin position="253"/>
        <end position="280"/>
    </location>
</feature>
<accession>V2Z9Y7</accession>
<evidence type="ECO:0000313" key="6">
    <source>
        <dbReference type="Proteomes" id="UP000018227"/>
    </source>
</evidence>
<feature type="chain" id="PRO_5039097184" description="TPM domain-containing protein" evidence="3">
    <location>
        <begin position="25"/>
        <end position="280"/>
    </location>
</feature>
<dbReference type="HOGENOM" id="CLU_060109_0_0_9"/>
<dbReference type="eggNOG" id="COG1512">
    <property type="taxonomic scope" value="Bacteria"/>
</dbReference>
<reference evidence="5 6" key="1">
    <citation type="submission" date="2013-06" db="EMBL/GenBank/DDBJ databases">
        <authorList>
            <person name="Weinstock G."/>
            <person name="Sodergren E."/>
            <person name="Clifton S."/>
            <person name="Fulton L."/>
            <person name="Fulton B."/>
            <person name="Courtney L."/>
            <person name="Fronick C."/>
            <person name="Harrison M."/>
            <person name="Strong C."/>
            <person name="Farmer C."/>
            <person name="Delahaunty K."/>
            <person name="Markovic C."/>
            <person name="Hall O."/>
            <person name="Minx P."/>
            <person name="Tomlinson C."/>
            <person name="Mitreva M."/>
            <person name="Nelson J."/>
            <person name="Hou S."/>
            <person name="Wollam A."/>
            <person name="Pepin K.H."/>
            <person name="Johnson M."/>
            <person name="Bhonagiri V."/>
            <person name="Nash W.E."/>
            <person name="Warren W."/>
            <person name="Chinwalla A."/>
            <person name="Mardis E.R."/>
            <person name="Wilson R.K."/>
        </authorList>
    </citation>
    <scope>NUCLEOTIDE SEQUENCE [LARGE SCALE GENOMIC DNA]</scope>
    <source>
        <strain evidence="5 6">ATCC 51271</strain>
    </source>
</reference>
<dbReference type="OrthoDB" id="9806054at2"/>
<keyword evidence="2" id="KW-0812">Transmembrane</keyword>
<keyword evidence="6" id="KW-1185">Reference proteome</keyword>
<keyword evidence="2" id="KW-0472">Membrane</keyword>
<dbReference type="STRING" id="592026.GCWU0000282_000900"/>
<dbReference type="Pfam" id="PF04536">
    <property type="entry name" value="TPM_phosphatase"/>
    <property type="match status" value="1"/>
</dbReference>